<keyword evidence="1" id="KW-0433">Leucine-rich repeat</keyword>
<dbReference type="Pfam" id="PF08263">
    <property type="entry name" value="LRRNT_2"/>
    <property type="match status" value="1"/>
</dbReference>
<dbReference type="Proteomes" id="UP000594638">
    <property type="component" value="Unassembled WGS sequence"/>
</dbReference>
<keyword evidence="3" id="KW-0732">Signal</keyword>
<name>A0A8S0SMX5_OLEEU</name>
<dbReference type="InterPro" id="IPR013210">
    <property type="entry name" value="LRR_N_plant-typ"/>
</dbReference>
<evidence type="ECO:0000313" key="5">
    <source>
        <dbReference type="EMBL" id="CAA2993939.1"/>
    </source>
</evidence>
<evidence type="ECO:0000256" key="1">
    <source>
        <dbReference type="ARBA" id="ARBA00022614"/>
    </source>
</evidence>
<feature type="domain" description="Leucine-rich repeat-containing N-terminal plant-type" evidence="4">
    <location>
        <begin position="33"/>
        <end position="68"/>
    </location>
</feature>
<keyword evidence="6" id="KW-1185">Reference proteome</keyword>
<keyword evidence="2" id="KW-0677">Repeat</keyword>
<evidence type="ECO:0000259" key="4">
    <source>
        <dbReference type="Pfam" id="PF08263"/>
    </source>
</evidence>
<dbReference type="AlphaFoldDB" id="A0A8S0SMX5"/>
<dbReference type="EMBL" id="CACTIH010005462">
    <property type="protein sequence ID" value="CAA2993939.1"/>
    <property type="molecule type" value="Genomic_DNA"/>
</dbReference>
<feature type="signal peptide" evidence="3">
    <location>
        <begin position="1"/>
        <end position="25"/>
    </location>
</feature>
<sequence>MAKLCKIACLITIVFSAILAFRASAFTDNSYFQTLRDLFRSLNSPPQLKEWKLEGGDPCEESLTGVSCFGSSVIHLNLSRNNFSQSILLSLQETSPASESEPQHFIWTLRGCVQWPGESNRNGFIVQ</sequence>
<accession>A0A8S0SMX5</accession>
<comment type="caution">
    <text evidence="5">The sequence shown here is derived from an EMBL/GenBank/DDBJ whole genome shotgun (WGS) entry which is preliminary data.</text>
</comment>
<dbReference type="Gene3D" id="3.80.10.10">
    <property type="entry name" value="Ribonuclease Inhibitor"/>
    <property type="match status" value="1"/>
</dbReference>
<reference evidence="5 6" key="1">
    <citation type="submission" date="2019-12" db="EMBL/GenBank/DDBJ databases">
        <authorList>
            <person name="Alioto T."/>
            <person name="Alioto T."/>
            <person name="Gomez Garrido J."/>
        </authorList>
    </citation>
    <scope>NUCLEOTIDE SEQUENCE [LARGE SCALE GENOMIC DNA]</scope>
</reference>
<gene>
    <name evidence="5" type="ORF">OLEA9_A075052</name>
</gene>
<evidence type="ECO:0000256" key="3">
    <source>
        <dbReference type="SAM" id="SignalP"/>
    </source>
</evidence>
<feature type="chain" id="PRO_5035715293" description="Leucine-rich repeat-containing N-terminal plant-type domain-containing protein" evidence="3">
    <location>
        <begin position="26"/>
        <end position="127"/>
    </location>
</feature>
<dbReference type="OrthoDB" id="1055097at2759"/>
<dbReference type="Gramene" id="OE9A075052T1">
    <property type="protein sequence ID" value="OE9A075052C1"/>
    <property type="gene ID" value="OE9A075052"/>
</dbReference>
<protein>
    <recommendedName>
        <fullName evidence="4">Leucine-rich repeat-containing N-terminal plant-type domain-containing protein</fullName>
    </recommendedName>
</protein>
<evidence type="ECO:0000256" key="2">
    <source>
        <dbReference type="ARBA" id="ARBA00022737"/>
    </source>
</evidence>
<organism evidence="5 6">
    <name type="scientific">Olea europaea subsp. europaea</name>
    <dbReference type="NCBI Taxonomy" id="158383"/>
    <lineage>
        <taxon>Eukaryota</taxon>
        <taxon>Viridiplantae</taxon>
        <taxon>Streptophyta</taxon>
        <taxon>Embryophyta</taxon>
        <taxon>Tracheophyta</taxon>
        <taxon>Spermatophyta</taxon>
        <taxon>Magnoliopsida</taxon>
        <taxon>eudicotyledons</taxon>
        <taxon>Gunneridae</taxon>
        <taxon>Pentapetalae</taxon>
        <taxon>asterids</taxon>
        <taxon>lamiids</taxon>
        <taxon>Lamiales</taxon>
        <taxon>Oleaceae</taxon>
        <taxon>Oleeae</taxon>
        <taxon>Olea</taxon>
    </lineage>
</organism>
<evidence type="ECO:0000313" key="6">
    <source>
        <dbReference type="Proteomes" id="UP000594638"/>
    </source>
</evidence>
<proteinExistence type="predicted"/>
<dbReference type="InterPro" id="IPR032675">
    <property type="entry name" value="LRR_dom_sf"/>
</dbReference>